<feature type="compositionally biased region" description="Low complexity" evidence="2">
    <location>
        <begin position="225"/>
        <end position="249"/>
    </location>
</feature>
<feature type="compositionally biased region" description="Pro residues" evidence="2">
    <location>
        <begin position="1583"/>
        <end position="1595"/>
    </location>
</feature>
<feature type="compositionally biased region" description="Polar residues" evidence="2">
    <location>
        <begin position="1105"/>
        <end position="1123"/>
    </location>
</feature>
<dbReference type="Ensembl" id="ENSTRUT00000056411.2">
    <property type="protein sequence ID" value="ENSTRUP00000057608.2"/>
    <property type="gene ID" value="ENSTRUG00000023280.2"/>
</dbReference>
<dbReference type="PANTHER" id="PTHR22427">
    <property type="entry name" value="GH15728P"/>
    <property type="match status" value="1"/>
</dbReference>
<dbReference type="Pfam" id="PF15363">
    <property type="entry name" value="BTBD8_C"/>
    <property type="match status" value="1"/>
</dbReference>
<reference evidence="4" key="3">
    <citation type="submission" date="2025-09" db="UniProtKB">
        <authorList>
            <consortium name="Ensembl"/>
        </authorList>
    </citation>
    <scope>IDENTIFICATION</scope>
</reference>
<evidence type="ECO:0000259" key="3">
    <source>
        <dbReference type="Pfam" id="PF15363"/>
    </source>
</evidence>
<keyword evidence="5" id="KW-1185">Reference proteome</keyword>
<dbReference type="PANTHER" id="PTHR22427:SF8">
    <property type="entry name" value="PROLINE-RICH PROTEIN 36"/>
    <property type="match status" value="1"/>
</dbReference>
<organism evidence="4 5">
    <name type="scientific">Takifugu rubripes</name>
    <name type="common">Japanese pufferfish</name>
    <name type="synonym">Fugu rubripes</name>
    <dbReference type="NCBI Taxonomy" id="31033"/>
    <lineage>
        <taxon>Eukaryota</taxon>
        <taxon>Metazoa</taxon>
        <taxon>Chordata</taxon>
        <taxon>Craniata</taxon>
        <taxon>Vertebrata</taxon>
        <taxon>Euteleostomi</taxon>
        <taxon>Actinopterygii</taxon>
        <taxon>Neopterygii</taxon>
        <taxon>Teleostei</taxon>
        <taxon>Neoteleostei</taxon>
        <taxon>Acanthomorphata</taxon>
        <taxon>Eupercaria</taxon>
        <taxon>Tetraodontiformes</taxon>
        <taxon>Tetradontoidea</taxon>
        <taxon>Tetraodontidae</taxon>
        <taxon>Takifugu</taxon>
    </lineage>
</organism>
<dbReference type="InParanoid" id="A0A3B5KQ63"/>
<protein>
    <submittedName>
        <fullName evidence="4">Protein piccolo-like</fullName>
    </submittedName>
</protein>
<feature type="region of interest" description="Disordered" evidence="2">
    <location>
        <begin position="1514"/>
        <end position="1598"/>
    </location>
</feature>
<feature type="coiled-coil region" evidence="1">
    <location>
        <begin position="1411"/>
        <end position="1482"/>
    </location>
</feature>
<feature type="compositionally biased region" description="Low complexity" evidence="2">
    <location>
        <begin position="428"/>
        <end position="439"/>
    </location>
</feature>
<feature type="region of interest" description="Disordered" evidence="2">
    <location>
        <begin position="1"/>
        <end position="464"/>
    </location>
</feature>
<dbReference type="GeneID" id="105417643"/>
<feature type="compositionally biased region" description="Polar residues" evidence="2">
    <location>
        <begin position="770"/>
        <end position="796"/>
    </location>
</feature>
<feature type="region of interest" description="Disordered" evidence="2">
    <location>
        <begin position="1091"/>
        <end position="1236"/>
    </location>
</feature>
<feature type="compositionally biased region" description="Acidic residues" evidence="2">
    <location>
        <begin position="946"/>
        <end position="957"/>
    </location>
</feature>
<feature type="compositionally biased region" description="Low complexity" evidence="2">
    <location>
        <begin position="99"/>
        <end position="117"/>
    </location>
</feature>
<evidence type="ECO:0000256" key="1">
    <source>
        <dbReference type="SAM" id="Coils"/>
    </source>
</evidence>
<dbReference type="STRING" id="31033.ENSTRUP00000057608"/>
<dbReference type="OrthoDB" id="8951351at2759"/>
<feature type="region of interest" description="Disordered" evidence="2">
    <location>
        <begin position="1300"/>
        <end position="1321"/>
    </location>
</feature>
<gene>
    <name evidence="4" type="primary">prr36a</name>
</gene>
<dbReference type="Proteomes" id="UP000005226">
    <property type="component" value="Chromosome 17"/>
</dbReference>
<feature type="compositionally biased region" description="Low complexity" evidence="2">
    <location>
        <begin position="181"/>
        <end position="205"/>
    </location>
</feature>
<proteinExistence type="predicted"/>
<feature type="compositionally biased region" description="Basic and acidic residues" evidence="2">
    <location>
        <begin position="1300"/>
        <end position="1309"/>
    </location>
</feature>
<feature type="compositionally biased region" description="Low complexity" evidence="2">
    <location>
        <begin position="1159"/>
        <end position="1171"/>
    </location>
</feature>
<feature type="compositionally biased region" description="Acidic residues" evidence="2">
    <location>
        <begin position="797"/>
        <end position="808"/>
    </location>
</feature>
<dbReference type="InterPro" id="IPR027907">
    <property type="entry name" value="BTBD8_C"/>
</dbReference>
<feature type="compositionally biased region" description="Low complexity" evidence="2">
    <location>
        <begin position="1653"/>
        <end position="1665"/>
    </location>
</feature>
<feature type="compositionally biased region" description="Polar residues" evidence="2">
    <location>
        <begin position="1030"/>
        <end position="1046"/>
    </location>
</feature>
<accession>A0A3B5KQ63</accession>
<feature type="compositionally biased region" description="Polar residues" evidence="2">
    <location>
        <begin position="365"/>
        <end position="382"/>
    </location>
</feature>
<keyword evidence="1" id="KW-0175">Coiled coil</keyword>
<feature type="compositionally biased region" description="Polar residues" evidence="2">
    <location>
        <begin position="325"/>
        <end position="334"/>
    </location>
</feature>
<name>A0A3B5KQ63_TAKRU</name>
<dbReference type="GeneTree" id="ENSGT01030000234900"/>
<feature type="region of interest" description="Disordered" evidence="2">
    <location>
        <begin position="1652"/>
        <end position="1685"/>
    </location>
</feature>
<reference evidence="4 5" key="1">
    <citation type="journal article" date="2011" name="Genome Biol. Evol.">
        <title>Integration of the genetic map and genome assembly of fugu facilitates insights into distinct features of genome evolution in teleosts and mammals.</title>
        <authorList>
            <person name="Kai W."/>
            <person name="Kikuchi K."/>
            <person name="Tohari S."/>
            <person name="Chew A.K."/>
            <person name="Tay A."/>
            <person name="Fujiwara A."/>
            <person name="Hosoya S."/>
            <person name="Suetake H."/>
            <person name="Naruse K."/>
            <person name="Brenner S."/>
            <person name="Suzuki Y."/>
            <person name="Venkatesh B."/>
        </authorList>
    </citation>
    <scope>NUCLEOTIDE SEQUENCE [LARGE SCALE GENOMIC DNA]</scope>
</reference>
<sequence>MKSDGDAMETTEPIEAVPDPSSTEEAALEQAPSQPEPANDAAPATNLKANGKPLAADPKTKPKVALNKPMAKSTGASANNSRPGAAPQRGVNDVKALNSAPARKTTTAAKSSLAAGAVPKRPMGVAAVTPAVKTQTKVPEKKPVGQSRTAAVPASPITNGTKQAAVNGAAKMRPGSENPRPKTTTSSRPAASSAPKPNSSTAAKAGVAASSKTSKPLAGPPKARPAPAASRPTTATSKPPTSSAPKTSTVRATTAPPTGKTAVAQPLKTAPPKKDVSRPLSAAAAKKPTGGAAATRKPETSKPTAPAKINSASKLSTVPKASDPKVSQPQNQTDKAIPKKKMPTTARFPANTKPPLGRTPPASPVSKSENSTIQSKGGSKPTQAVLPLTATKKTGYKNMTRPAAQIQRPPDVPLATAPEATVPAEMASEPPESIPQESPLAASVPDTVAPEENTPAEMAREAPPSIPQESLLTAAVQDAVVLAENVATEMAEAPEPIPQELPLTASVAPETNIPAEMAAEAPEPIPQELPLTASVAPETNIPAEMAAEAPESIPHKLPLTASVAPETNIPVEMAEEAPESIPHKLPLTASVAPETNIPVEMAEEAPESITQELSLTPSVPDIVAPETTVSAEVAAEAPSSIPEELSLNAYVQDTVSPEATLPGEMAADAPESTPHEWSLTATVPEEAPHPTEVLTPQLIPEETSQSHSPAPSAPPSSIETALSQPSEVLEHLQGDASLMMMQEQDQPVAAVLVSPSPHDPSDFSQELVLTEQSPSTSEAQDTAENTTPHKVTQCTLNEEEEEEDEEERDGSQLISVSEMSGTTQPTEDSRPGSGGPVGGSAWRAGGALLSELDSEEVSGSQQGASELSAPGVLEGTESTDDLGDGSLKGAIDMEGASAGSPDFEKVPDIPVNDFEEDEDDDEDRVCDMDVGSERADEPPRQRHDNDVEDDDDDDVEMASEGITESGLESYGNADEDDFVEDERLDNLNRVGQHPPPPPLLPSAPAAQWDQPNPWAEPPQQVQEADRAEESSSADTWQADSLTPTQAPAQAWLELGLGSFVASDNQDQSQNLEAHLHVGTSNAAPESLFAPRVSLSGTLSSKSSTPEEQPQDLQAGVFSSNPELNYQALVAQMERRDGDGEEDEEAETLPADEVLGGPGTAPASNPSSSSSASEDEPSDTEGEAQLVDSSDGPIISHAAIDAQHASQRCLSTVEEGEEADMECAVEDTTPPSATSLASYGFDTVTTASNSNAHSTGESCIKSPGIFSLEELPDEAKKPGEALQPQDEPCLSEQQYIECGKQEDESADRGDNLGPKEALDPSSMPGIFLLPGETADDIQPPYYSAICEKTENSFTGFTALPHPHRTDHSACPRNHCDIVRACGATDNSPKLPCTDLPPRGLGQQALSPQLCRLEQHQKQLLELQRSCNLEEAEQERKEKVEACQKVKENKEEVREMTQEEMKQRRDLEMQLQQQQEELKQRQQIMQWQQELQQANQGQTVLLSPSSGLCTIYEALESSDEEGDGGSSNKEPRQKTANAEIPDRSEGGTSVGYKREETSPFSPTPPPPDSPETPNYSTQDGDSSPSGPPESPEQPPPLDLDWGTKVDIVQQLINQTLLLNREGCSSLLLLPGGAGGTLSPLESSLWPSLLPPLTPPSATVTSVSSFSPETTGSSPQEEWTVVELETHH</sequence>
<dbReference type="RefSeq" id="XP_029706503.1">
    <property type="nucleotide sequence ID" value="XM_029850643.1"/>
</dbReference>
<evidence type="ECO:0000313" key="5">
    <source>
        <dbReference type="Proteomes" id="UP000005226"/>
    </source>
</evidence>
<feature type="compositionally biased region" description="Low complexity" evidence="2">
    <location>
        <begin position="1093"/>
        <end position="1103"/>
    </location>
</feature>
<feature type="compositionally biased region" description="Low complexity" evidence="2">
    <location>
        <begin position="282"/>
        <end position="295"/>
    </location>
</feature>
<dbReference type="FunCoup" id="A0A3B5KQ63">
    <property type="interactions" value="24"/>
</dbReference>
<feature type="compositionally biased region" description="Acidic residues" evidence="2">
    <location>
        <begin position="973"/>
        <end position="983"/>
    </location>
</feature>
<feature type="compositionally biased region" description="Basic and acidic residues" evidence="2">
    <location>
        <begin position="925"/>
        <end position="945"/>
    </location>
</feature>
<feature type="domain" description="BTB/POZ" evidence="3">
    <location>
        <begin position="1641"/>
        <end position="1685"/>
    </location>
</feature>
<dbReference type="OMA" id="CLAEQQY"/>
<feature type="compositionally biased region" description="Polar residues" evidence="2">
    <location>
        <begin position="812"/>
        <end position="826"/>
    </location>
</feature>
<dbReference type="RefSeq" id="XP_011610794.2">
    <property type="nucleotide sequence ID" value="XM_011612492.2"/>
</dbReference>
<feature type="region of interest" description="Disordered" evidence="2">
    <location>
        <begin position="652"/>
        <end position="726"/>
    </location>
</feature>
<evidence type="ECO:0000256" key="2">
    <source>
        <dbReference type="SAM" id="MobiDB-lite"/>
    </source>
</evidence>
<feature type="compositionally biased region" description="Acidic residues" evidence="2">
    <location>
        <begin position="913"/>
        <end position="924"/>
    </location>
</feature>
<feature type="compositionally biased region" description="Acidic residues" evidence="2">
    <location>
        <begin position="1213"/>
        <end position="1224"/>
    </location>
</feature>
<reference evidence="4" key="2">
    <citation type="submission" date="2025-08" db="UniProtKB">
        <authorList>
            <consortium name="Ensembl"/>
        </authorList>
    </citation>
    <scope>IDENTIFICATION</scope>
</reference>
<feature type="compositionally biased region" description="Acidic residues" evidence="2">
    <location>
        <begin position="1172"/>
        <end position="1181"/>
    </location>
</feature>
<evidence type="ECO:0000313" key="4">
    <source>
        <dbReference type="Ensembl" id="ENSTRUP00000057608.2"/>
    </source>
</evidence>
<feature type="region of interest" description="Disordered" evidence="2">
    <location>
        <begin position="740"/>
        <end position="1046"/>
    </location>
</feature>
<feature type="compositionally biased region" description="Pro residues" evidence="2">
    <location>
        <begin position="1559"/>
        <end position="1568"/>
    </location>
</feature>